<feature type="transmembrane region" description="Helical" evidence="1">
    <location>
        <begin position="37"/>
        <end position="55"/>
    </location>
</feature>
<reference evidence="2" key="1">
    <citation type="thesis" date="2020" institute="ProQuest LLC" country="789 East Eisenhower Parkway, Ann Arbor, MI, USA">
        <title>Comparative Genomics and Chromosome Evolution.</title>
        <authorList>
            <person name="Mudd A.B."/>
        </authorList>
    </citation>
    <scope>NUCLEOTIDE SEQUENCE</scope>
    <source>
        <strain evidence="2">HN-11 Male</strain>
        <tissue evidence="2">Kidney and liver</tissue>
    </source>
</reference>
<keyword evidence="1" id="KW-0472">Membrane</keyword>
<keyword evidence="3" id="KW-1185">Reference proteome</keyword>
<dbReference type="AlphaFoldDB" id="A0A8J6BBB0"/>
<comment type="caution">
    <text evidence="2">The sequence shown here is derived from an EMBL/GenBank/DDBJ whole genome shotgun (WGS) entry which is preliminary data.</text>
</comment>
<organism evidence="2 3">
    <name type="scientific">Eleutherodactylus coqui</name>
    <name type="common">Puerto Rican coqui</name>
    <dbReference type="NCBI Taxonomy" id="57060"/>
    <lineage>
        <taxon>Eukaryota</taxon>
        <taxon>Metazoa</taxon>
        <taxon>Chordata</taxon>
        <taxon>Craniata</taxon>
        <taxon>Vertebrata</taxon>
        <taxon>Euteleostomi</taxon>
        <taxon>Amphibia</taxon>
        <taxon>Batrachia</taxon>
        <taxon>Anura</taxon>
        <taxon>Neobatrachia</taxon>
        <taxon>Hyloidea</taxon>
        <taxon>Eleutherodactylidae</taxon>
        <taxon>Eleutherodactylinae</taxon>
        <taxon>Eleutherodactylus</taxon>
        <taxon>Eleutherodactylus</taxon>
    </lineage>
</organism>
<evidence type="ECO:0000313" key="3">
    <source>
        <dbReference type="Proteomes" id="UP000770717"/>
    </source>
</evidence>
<name>A0A8J6BBB0_ELECQ</name>
<dbReference type="EMBL" id="WNTK01070145">
    <property type="protein sequence ID" value="KAG9460430.1"/>
    <property type="molecule type" value="Genomic_DNA"/>
</dbReference>
<gene>
    <name evidence="2" type="ORF">GDO78_021845</name>
</gene>
<keyword evidence="1" id="KW-0812">Transmembrane</keyword>
<keyword evidence="1" id="KW-1133">Transmembrane helix</keyword>
<evidence type="ECO:0000313" key="2">
    <source>
        <dbReference type="EMBL" id="KAG9460430.1"/>
    </source>
</evidence>
<evidence type="ECO:0000256" key="1">
    <source>
        <dbReference type="SAM" id="Phobius"/>
    </source>
</evidence>
<dbReference type="Proteomes" id="UP000770717">
    <property type="component" value="Unassembled WGS sequence"/>
</dbReference>
<sequence>MKVGAVEARRRRKQHRGPSLLRIGRRHGHVSVRSPDGAVVLAAALLCVMYSAGAVRSFTQRGLMASTGAAELVWD</sequence>
<proteinExistence type="predicted"/>
<protein>
    <submittedName>
        <fullName evidence="2">Uncharacterized protein</fullName>
    </submittedName>
</protein>
<accession>A0A8J6BBB0</accession>